<accession>A0AAW1WEE4</accession>
<name>A0AAW1WEE4_RUBAR</name>
<comment type="caution">
    <text evidence="1">The sequence shown here is derived from an EMBL/GenBank/DDBJ whole genome shotgun (WGS) entry which is preliminary data.</text>
</comment>
<organism evidence="1 2">
    <name type="scientific">Rubus argutus</name>
    <name type="common">Southern blackberry</name>
    <dbReference type="NCBI Taxonomy" id="59490"/>
    <lineage>
        <taxon>Eukaryota</taxon>
        <taxon>Viridiplantae</taxon>
        <taxon>Streptophyta</taxon>
        <taxon>Embryophyta</taxon>
        <taxon>Tracheophyta</taxon>
        <taxon>Spermatophyta</taxon>
        <taxon>Magnoliopsida</taxon>
        <taxon>eudicotyledons</taxon>
        <taxon>Gunneridae</taxon>
        <taxon>Pentapetalae</taxon>
        <taxon>rosids</taxon>
        <taxon>fabids</taxon>
        <taxon>Rosales</taxon>
        <taxon>Rosaceae</taxon>
        <taxon>Rosoideae</taxon>
        <taxon>Rosoideae incertae sedis</taxon>
        <taxon>Rubus</taxon>
    </lineage>
</organism>
<evidence type="ECO:0000313" key="1">
    <source>
        <dbReference type="EMBL" id="KAK9922369.1"/>
    </source>
</evidence>
<evidence type="ECO:0000313" key="2">
    <source>
        <dbReference type="Proteomes" id="UP001457282"/>
    </source>
</evidence>
<dbReference type="EMBL" id="JBEDUW010000006">
    <property type="protein sequence ID" value="KAK9922369.1"/>
    <property type="molecule type" value="Genomic_DNA"/>
</dbReference>
<dbReference type="AlphaFoldDB" id="A0AAW1WEE4"/>
<gene>
    <name evidence="1" type="ORF">M0R45_030835</name>
</gene>
<keyword evidence="2" id="KW-1185">Reference proteome</keyword>
<sequence length="100" mass="11169">MRHSWMETSLLPSTLLSHASRNSSTAAAQLYLLRLSKSEYAFASFHVSVLAMFGKRKEVKKLMRRRTAASSGCFTFFFVLDYSTSISKHLSATLLVIASS</sequence>
<proteinExistence type="predicted"/>
<protein>
    <submittedName>
        <fullName evidence="1">Uncharacterized protein</fullName>
    </submittedName>
</protein>
<reference evidence="1 2" key="1">
    <citation type="journal article" date="2023" name="G3 (Bethesda)">
        <title>A chromosome-length genome assembly and annotation of blackberry (Rubus argutus, cv. 'Hillquist').</title>
        <authorList>
            <person name="Bruna T."/>
            <person name="Aryal R."/>
            <person name="Dudchenko O."/>
            <person name="Sargent D.J."/>
            <person name="Mead D."/>
            <person name="Buti M."/>
            <person name="Cavallini A."/>
            <person name="Hytonen T."/>
            <person name="Andres J."/>
            <person name="Pham M."/>
            <person name="Weisz D."/>
            <person name="Mascagni F."/>
            <person name="Usai G."/>
            <person name="Natali L."/>
            <person name="Bassil N."/>
            <person name="Fernandez G.E."/>
            <person name="Lomsadze A."/>
            <person name="Armour M."/>
            <person name="Olukolu B."/>
            <person name="Poorten T."/>
            <person name="Britton C."/>
            <person name="Davik J."/>
            <person name="Ashrafi H."/>
            <person name="Aiden E.L."/>
            <person name="Borodovsky M."/>
            <person name="Worthington M."/>
        </authorList>
    </citation>
    <scope>NUCLEOTIDE SEQUENCE [LARGE SCALE GENOMIC DNA]</scope>
    <source>
        <strain evidence="1">PI 553951</strain>
    </source>
</reference>
<dbReference type="Proteomes" id="UP001457282">
    <property type="component" value="Unassembled WGS sequence"/>
</dbReference>